<sequence>MSGDVRNYRIEFHQLSFKATDQLANLGDAFQSVIDKQSPSSSNHEGFTREIWGLKKRADGSFSGELRKFRNSNIPDKGAPGKQSTPIPLAKDEGIIERNFFVFYPRINVIGWHYNHMACGISRFSAFLSTIFGSKVKPAPLLEKDAIARLMRGDVKMKKIQLTIPRPRNPEFYPDTDFSQKTLQLLGDAGADTMQIVMGINTRRGDSDGRLKQNIKFAMQELVEFGAKKAVIDVFDADGVVHPVDLIAERISSYQSVVTDARFPPAETMYRLIDTAYAENRESINAYIGEDELGPIA</sequence>
<reference evidence="3" key="1">
    <citation type="submission" date="2019-05" db="EMBL/GenBank/DDBJ databases">
        <authorList>
            <person name="Ashton P.M."/>
            <person name="Dallman T."/>
            <person name="Nair S."/>
            <person name="De Pinna E."/>
            <person name="Peters T."/>
            <person name="Grant K."/>
        </authorList>
    </citation>
    <scope>NUCLEOTIDE SEQUENCE</scope>
    <source>
        <strain evidence="2">369953</strain>
        <strain evidence="1">488670</strain>
        <strain evidence="3">738613</strain>
    </source>
</reference>
<dbReference type="Proteomes" id="UP000839905">
    <property type="component" value="Unassembled WGS sequence"/>
</dbReference>
<evidence type="ECO:0000313" key="3">
    <source>
        <dbReference type="EMBL" id="ECK9223886.1"/>
    </source>
</evidence>
<dbReference type="EMBL" id="AAHKWL010000008">
    <property type="protein sequence ID" value="EBX3168782.1"/>
    <property type="molecule type" value="Genomic_DNA"/>
</dbReference>
<dbReference type="EMBL" id="AAJEAR010000009">
    <property type="protein sequence ID" value="ECK9223886.1"/>
    <property type="molecule type" value="Genomic_DNA"/>
</dbReference>
<comment type="caution">
    <text evidence="3">The sequence shown here is derived from an EMBL/GenBank/DDBJ whole genome shotgun (WGS) entry which is preliminary data.</text>
</comment>
<evidence type="ECO:0000313" key="2">
    <source>
        <dbReference type="EMBL" id="EBX3168782.1"/>
    </source>
</evidence>
<dbReference type="RefSeq" id="WP_016238310.1">
    <property type="nucleotide sequence ID" value="NZ_JAXDFB010000020.1"/>
</dbReference>
<proteinExistence type="predicted"/>
<organism evidence="3">
    <name type="scientific">Salmonella typhimurium</name>
    <dbReference type="NCBI Taxonomy" id="90371"/>
    <lineage>
        <taxon>Bacteria</taxon>
        <taxon>Pseudomonadati</taxon>
        <taxon>Pseudomonadota</taxon>
        <taxon>Gammaproteobacteria</taxon>
        <taxon>Enterobacterales</taxon>
        <taxon>Enterobacteriaceae</taxon>
        <taxon>Salmonella</taxon>
    </lineage>
</organism>
<accession>A0A5Y6YZR2</accession>
<gene>
    <name evidence="1" type="ORF">DMO92_12120</name>
    <name evidence="2" type="ORF">DRT38_10515</name>
    <name evidence="3" type="ORF">FEM52_12460</name>
</gene>
<evidence type="ECO:0000313" key="1">
    <source>
        <dbReference type="EMBL" id="EBU9272795.1"/>
    </source>
</evidence>
<protein>
    <submittedName>
        <fullName evidence="3">Uncharacterized protein</fullName>
    </submittedName>
</protein>
<dbReference type="AlphaFoldDB" id="A0A5Y6YZR2"/>
<dbReference type="EMBL" id="AAHDPU010000009">
    <property type="protein sequence ID" value="EBU9272795.1"/>
    <property type="molecule type" value="Genomic_DNA"/>
</dbReference>
<name>A0A5Y6YZR2_SALTM</name>